<feature type="signal peptide" evidence="2">
    <location>
        <begin position="1"/>
        <end position="35"/>
    </location>
</feature>
<dbReference type="Proteomes" id="UP000199119">
    <property type="component" value="Unassembled WGS sequence"/>
</dbReference>
<reference evidence="4" key="1">
    <citation type="submission" date="2016-10" db="EMBL/GenBank/DDBJ databases">
        <authorList>
            <person name="Varghese N."/>
            <person name="Submissions S."/>
        </authorList>
    </citation>
    <scope>NUCLEOTIDE SEQUENCE [LARGE SCALE GENOMIC DNA]</scope>
    <source>
        <strain evidence="4">DSM 27981</strain>
    </source>
</reference>
<dbReference type="EMBL" id="FONX01000007">
    <property type="protein sequence ID" value="SFE92002.1"/>
    <property type="molecule type" value="Genomic_DNA"/>
</dbReference>
<feature type="region of interest" description="Disordered" evidence="1">
    <location>
        <begin position="90"/>
        <end position="121"/>
    </location>
</feature>
<protein>
    <recommendedName>
        <fullName evidence="5">DUF4148 domain-containing protein</fullName>
    </recommendedName>
</protein>
<keyword evidence="2" id="KW-0732">Signal</keyword>
<feature type="compositionally biased region" description="Pro residues" evidence="1">
    <location>
        <begin position="91"/>
        <end position="100"/>
    </location>
</feature>
<dbReference type="AlphaFoldDB" id="A0A1I2EGD1"/>
<organism evidence="3 4">
    <name type="scientific">Paracidovorax wautersii</name>
    <dbReference type="NCBI Taxonomy" id="1177982"/>
    <lineage>
        <taxon>Bacteria</taxon>
        <taxon>Pseudomonadati</taxon>
        <taxon>Pseudomonadota</taxon>
        <taxon>Betaproteobacteria</taxon>
        <taxon>Burkholderiales</taxon>
        <taxon>Comamonadaceae</taxon>
        <taxon>Paracidovorax</taxon>
    </lineage>
</organism>
<proteinExistence type="predicted"/>
<evidence type="ECO:0000256" key="1">
    <source>
        <dbReference type="SAM" id="MobiDB-lite"/>
    </source>
</evidence>
<evidence type="ECO:0000313" key="4">
    <source>
        <dbReference type="Proteomes" id="UP000199119"/>
    </source>
</evidence>
<evidence type="ECO:0000256" key="2">
    <source>
        <dbReference type="SAM" id="SignalP"/>
    </source>
</evidence>
<evidence type="ECO:0008006" key="5">
    <source>
        <dbReference type="Google" id="ProtNLM"/>
    </source>
</evidence>
<feature type="compositionally biased region" description="Low complexity" evidence="1">
    <location>
        <begin position="106"/>
        <end position="121"/>
    </location>
</feature>
<evidence type="ECO:0000313" key="3">
    <source>
        <dbReference type="EMBL" id="SFE92002.1"/>
    </source>
</evidence>
<feature type="chain" id="PRO_5011704404" description="DUF4148 domain-containing protein" evidence="2">
    <location>
        <begin position="36"/>
        <end position="121"/>
    </location>
</feature>
<sequence length="121" mass="12140">MNPLPLHPSRHSRTALQAVRSATAGLLLATLGCHAAMAQTAPSATPQTTSAAAATAQQPLTRAQVIAELECARKTGELDAQLLRSYGMPDALPPHAPVPGCPGGHASVSASAALPTAAPAH</sequence>
<dbReference type="RefSeq" id="WP_092939747.1">
    <property type="nucleotide sequence ID" value="NZ_FONX01000007.1"/>
</dbReference>
<gene>
    <name evidence="3" type="ORF">SAMN04489711_107108</name>
</gene>
<accession>A0A1I2EGD1</accession>
<keyword evidence="4" id="KW-1185">Reference proteome</keyword>
<name>A0A1I2EGD1_9BURK</name>